<feature type="transmembrane region" description="Helical" evidence="1">
    <location>
        <begin position="52"/>
        <end position="75"/>
    </location>
</feature>
<name>A0ABS9VGT1_9BACT</name>
<feature type="transmembrane region" description="Helical" evidence="1">
    <location>
        <begin position="289"/>
        <end position="311"/>
    </location>
</feature>
<dbReference type="EMBL" id="JAKZGO010000027">
    <property type="protein sequence ID" value="MCH7415652.1"/>
    <property type="molecule type" value="Genomic_DNA"/>
</dbReference>
<keyword evidence="1" id="KW-0472">Membrane</keyword>
<feature type="transmembrane region" description="Helical" evidence="1">
    <location>
        <begin position="191"/>
        <end position="208"/>
    </location>
</feature>
<dbReference type="InterPro" id="IPR006160">
    <property type="entry name" value="SCFA_transpt_AtoE"/>
</dbReference>
<keyword evidence="1" id="KW-1133">Transmembrane helix</keyword>
<protein>
    <submittedName>
        <fullName evidence="2">TIGR00366 family protein</fullName>
    </submittedName>
</protein>
<proteinExistence type="predicted"/>
<feature type="transmembrane region" description="Helical" evidence="1">
    <location>
        <begin position="12"/>
        <end position="32"/>
    </location>
</feature>
<feature type="transmembrane region" description="Helical" evidence="1">
    <location>
        <begin position="96"/>
        <end position="123"/>
    </location>
</feature>
<comment type="caution">
    <text evidence="2">The sequence shown here is derived from an EMBL/GenBank/DDBJ whole genome shotgun (WGS) entry which is preliminary data.</text>
</comment>
<feature type="transmembrane region" description="Helical" evidence="1">
    <location>
        <begin position="234"/>
        <end position="252"/>
    </location>
</feature>
<gene>
    <name evidence="2" type="ORF">MM213_19275</name>
</gene>
<reference evidence="2" key="1">
    <citation type="submission" date="2022-03" db="EMBL/GenBank/DDBJ databases">
        <title>De novo assembled genomes of Belliella spp. (Cyclobacteriaceae) strains.</title>
        <authorList>
            <person name="Szabo A."/>
            <person name="Korponai K."/>
            <person name="Felfoldi T."/>
        </authorList>
    </citation>
    <scope>NUCLEOTIDE SEQUENCE</scope>
    <source>
        <strain evidence="2">DSM 111903</strain>
    </source>
</reference>
<dbReference type="Proteomes" id="UP001165430">
    <property type="component" value="Unassembled WGS sequence"/>
</dbReference>
<dbReference type="RefSeq" id="WP_241414523.1">
    <property type="nucleotide sequence ID" value="NZ_JAKZGO010000027.1"/>
</dbReference>
<keyword evidence="3" id="KW-1185">Reference proteome</keyword>
<dbReference type="PANTHER" id="PTHR41983:SF2">
    <property type="entry name" value="SHORT-CHAIN FATTY ACID TRANSPORTER-RELATED"/>
    <property type="match status" value="1"/>
</dbReference>
<keyword evidence="1" id="KW-0812">Transmembrane</keyword>
<evidence type="ECO:0000313" key="2">
    <source>
        <dbReference type="EMBL" id="MCH7415652.1"/>
    </source>
</evidence>
<feature type="transmembrane region" description="Helical" evidence="1">
    <location>
        <begin position="323"/>
        <end position="348"/>
    </location>
</feature>
<accession>A0ABS9VGT1</accession>
<feature type="transmembrane region" description="Helical" evidence="1">
    <location>
        <begin position="258"/>
        <end position="277"/>
    </location>
</feature>
<dbReference type="PANTHER" id="PTHR41983">
    <property type="entry name" value="SHORT-CHAIN FATTY ACID TRANSPORTER-RELATED"/>
    <property type="match status" value="1"/>
</dbReference>
<organism evidence="2 3">
    <name type="scientific">Belliella alkalica</name>
    <dbReference type="NCBI Taxonomy" id="1730871"/>
    <lineage>
        <taxon>Bacteria</taxon>
        <taxon>Pseudomonadati</taxon>
        <taxon>Bacteroidota</taxon>
        <taxon>Cytophagia</taxon>
        <taxon>Cytophagales</taxon>
        <taxon>Cyclobacteriaceae</taxon>
        <taxon>Belliella</taxon>
    </lineage>
</organism>
<evidence type="ECO:0000313" key="3">
    <source>
        <dbReference type="Proteomes" id="UP001165430"/>
    </source>
</evidence>
<dbReference type="Pfam" id="PF02667">
    <property type="entry name" value="SCFA_trans"/>
    <property type="match status" value="1"/>
</dbReference>
<sequence length="432" mass="46938">MNNSLKTSLSPTFVIALILSLIVLVLAVGFTQPQEFSTISYTLEVLKFWQKGFWGLLEFTLQMVLILVFGHTLAISKPVNRLLIKISKKVKTNTQAVLITGITAMVGGYINWGFGLILGAVLAREIGNRARDSGLQINYPLVAASGYLGMLVWHGGLSGSAPLKVAETGHFLQDQIGIISIGDTIFSKSNLLINLILVIVIGIVLLILSKRKVQKLFYPIKTENNVSANGKDSLGLFLGLFILLLGISDFFLSPQALVFFDLNYVNFMLFGAGLLLFKSLSSYIEAIKIALSGAVEIILQFPFYAGILGVLQFSGLLVLFSEWMIGVSTGETFPLLSFVSAGLVNLFIPSGGGQWAIQGPIIMDAAVKLGLKPANLVMAFSYGDQISNMLQPFWALPLLSITGVAAKEILRYTFFFFLAALIVFGVAVFFLL</sequence>
<evidence type="ECO:0000256" key="1">
    <source>
        <dbReference type="SAM" id="Phobius"/>
    </source>
</evidence>
<feature type="transmembrane region" description="Helical" evidence="1">
    <location>
        <begin position="409"/>
        <end position="431"/>
    </location>
</feature>